<protein>
    <submittedName>
        <fullName evidence="2">SPATA24 isoform 8</fullName>
    </submittedName>
</protein>
<dbReference type="AlphaFoldDB" id="A0A2J8JIH4"/>
<evidence type="ECO:0000313" key="2">
    <source>
        <dbReference type="EMBL" id="PNI22572.1"/>
    </source>
</evidence>
<sequence length="112" mass="11929">MATPLGWSKAGSGSVCLALDQLRDVIESQEELIHQLRNVMVLQDENFVSKEEFQAVEKKLVGNEVTAAAPAGRESCPCQNQGPPGQGRGEVTVCPRRGRGAIQAAGEREAGL</sequence>
<reference evidence="2 3" key="1">
    <citation type="submission" date="2017-12" db="EMBL/GenBank/DDBJ databases">
        <title>High-resolution comparative analysis of great ape genomes.</title>
        <authorList>
            <person name="Pollen A."/>
            <person name="Hastie A."/>
            <person name="Hormozdiari F."/>
            <person name="Dougherty M."/>
            <person name="Liu R."/>
            <person name="Chaisson M."/>
            <person name="Hoppe E."/>
            <person name="Hill C."/>
            <person name="Pang A."/>
            <person name="Hillier L."/>
            <person name="Baker C."/>
            <person name="Armstrong J."/>
            <person name="Shendure J."/>
            <person name="Paten B."/>
            <person name="Wilson R."/>
            <person name="Chao H."/>
            <person name="Schneider V."/>
            <person name="Ventura M."/>
            <person name="Kronenberg Z."/>
            <person name="Murali S."/>
            <person name="Gordon D."/>
            <person name="Cantsilieris S."/>
            <person name="Munson K."/>
            <person name="Nelson B."/>
            <person name="Raja A."/>
            <person name="Underwood J."/>
            <person name="Diekhans M."/>
            <person name="Fiddes I."/>
            <person name="Haussler D."/>
            <person name="Eichler E."/>
        </authorList>
    </citation>
    <scope>NUCLEOTIDE SEQUENCE [LARGE SCALE GENOMIC DNA]</scope>
    <source>
        <strain evidence="2">Yerkes chimp pedigree #C0471</strain>
    </source>
</reference>
<dbReference type="PANTHER" id="PTHR35155">
    <property type="entry name" value="SPERMATOGENESIS-ASSOCIATED PROTEIN 24"/>
    <property type="match status" value="1"/>
</dbReference>
<comment type="caution">
    <text evidence="2">The sequence shown here is derived from an EMBL/GenBank/DDBJ whole genome shotgun (WGS) entry which is preliminary data.</text>
</comment>
<dbReference type="Pfam" id="PF15175">
    <property type="entry name" value="SPATA24"/>
    <property type="match status" value="1"/>
</dbReference>
<evidence type="ECO:0000313" key="3">
    <source>
        <dbReference type="Proteomes" id="UP000236370"/>
    </source>
</evidence>
<accession>A0A2J8JIH4</accession>
<dbReference type="PANTHER" id="PTHR35155:SF1">
    <property type="entry name" value="SPERMATOGENESIS-ASSOCIATED PROTEIN 24"/>
    <property type="match status" value="1"/>
</dbReference>
<feature type="region of interest" description="Disordered" evidence="1">
    <location>
        <begin position="71"/>
        <end position="93"/>
    </location>
</feature>
<name>A0A2J8JIH4_PANTR</name>
<organism evidence="2 3">
    <name type="scientific">Pan troglodytes</name>
    <name type="common">Chimpanzee</name>
    <dbReference type="NCBI Taxonomy" id="9598"/>
    <lineage>
        <taxon>Eukaryota</taxon>
        <taxon>Metazoa</taxon>
        <taxon>Chordata</taxon>
        <taxon>Craniata</taxon>
        <taxon>Vertebrata</taxon>
        <taxon>Euteleostomi</taxon>
        <taxon>Mammalia</taxon>
        <taxon>Eutheria</taxon>
        <taxon>Euarchontoglires</taxon>
        <taxon>Primates</taxon>
        <taxon>Haplorrhini</taxon>
        <taxon>Catarrhini</taxon>
        <taxon>Hominidae</taxon>
        <taxon>Pan</taxon>
    </lineage>
</organism>
<dbReference type="Proteomes" id="UP000236370">
    <property type="component" value="Unassembled WGS sequence"/>
</dbReference>
<gene>
    <name evidence="2" type="ORF">CK820_G0047089</name>
</gene>
<dbReference type="EMBL" id="NBAG03000455">
    <property type="protein sequence ID" value="PNI22572.1"/>
    <property type="molecule type" value="Genomic_DNA"/>
</dbReference>
<proteinExistence type="predicted"/>
<dbReference type="InterPro" id="IPR029176">
    <property type="entry name" value="SPATA24"/>
</dbReference>
<evidence type="ECO:0000256" key="1">
    <source>
        <dbReference type="SAM" id="MobiDB-lite"/>
    </source>
</evidence>